<dbReference type="RefSeq" id="WP_345583302.1">
    <property type="nucleotide sequence ID" value="NZ_BAABLV010000036.1"/>
</dbReference>
<evidence type="ECO:0000256" key="2">
    <source>
        <dbReference type="SAM" id="Phobius"/>
    </source>
</evidence>
<evidence type="ECO:0000313" key="5">
    <source>
        <dbReference type="Proteomes" id="UP001501521"/>
    </source>
</evidence>
<keyword evidence="2" id="KW-0812">Transmembrane</keyword>
<dbReference type="Pfam" id="PF08044">
    <property type="entry name" value="DUF1707"/>
    <property type="match status" value="1"/>
</dbReference>
<keyword evidence="5" id="KW-1185">Reference proteome</keyword>
<dbReference type="Proteomes" id="UP001501521">
    <property type="component" value="Unassembled WGS sequence"/>
</dbReference>
<protein>
    <recommendedName>
        <fullName evidence="3">DUF1707 domain-containing protein</fullName>
    </recommendedName>
</protein>
<accession>A0ABP9FKL8</accession>
<evidence type="ECO:0000259" key="3">
    <source>
        <dbReference type="Pfam" id="PF08044"/>
    </source>
</evidence>
<feature type="domain" description="DUF1707" evidence="3">
    <location>
        <begin position="19"/>
        <end position="67"/>
    </location>
</feature>
<keyword evidence="2" id="KW-1133">Transmembrane helix</keyword>
<keyword evidence="2" id="KW-0472">Membrane</keyword>
<feature type="transmembrane region" description="Helical" evidence="2">
    <location>
        <begin position="96"/>
        <end position="118"/>
    </location>
</feature>
<evidence type="ECO:0000313" key="4">
    <source>
        <dbReference type="EMBL" id="GAA4904689.1"/>
    </source>
</evidence>
<sequence>MPLPPSSKYLQRANDPVDETERSSITQRLNDAFADGRLTHDEYAAAMDVVYDARTLGDLVPVMEKLPAAATSVPAIVEQGGPPAGQVSEARSLVPVAALVGIVGVSLVAVLIILLLLIF</sequence>
<comment type="caution">
    <text evidence="4">The sequence shown here is derived from an EMBL/GenBank/DDBJ whole genome shotgun (WGS) entry which is preliminary data.</text>
</comment>
<feature type="region of interest" description="Disordered" evidence="1">
    <location>
        <begin position="1"/>
        <end position="24"/>
    </location>
</feature>
<proteinExistence type="predicted"/>
<name>A0ABP9FKL8_9ACTN</name>
<gene>
    <name evidence="4" type="ORF">GCM10025789_24790</name>
</gene>
<reference evidence="5" key="1">
    <citation type="journal article" date="2019" name="Int. J. Syst. Evol. Microbiol.">
        <title>The Global Catalogue of Microorganisms (GCM) 10K type strain sequencing project: providing services to taxonomists for standard genome sequencing and annotation.</title>
        <authorList>
            <consortium name="The Broad Institute Genomics Platform"/>
            <consortium name="The Broad Institute Genome Sequencing Center for Infectious Disease"/>
            <person name="Wu L."/>
            <person name="Ma J."/>
        </authorList>
    </citation>
    <scope>NUCLEOTIDE SEQUENCE [LARGE SCALE GENOMIC DNA]</scope>
    <source>
        <strain evidence="5">JCM 19125</strain>
    </source>
</reference>
<dbReference type="EMBL" id="BAABLV010000036">
    <property type="protein sequence ID" value="GAA4904689.1"/>
    <property type="molecule type" value="Genomic_DNA"/>
</dbReference>
<organism evidence="4 5">
    <name type="scientific">Tessaracoccus lubricantis</name>
    <dbReference type="NCBI Taxonomy" id="545543"/>
    <lineage>
        <taxon>Bacteria</taxon>
        <taxon>Bacillati</taxon>
        <taxon>Actinomycetota</taxon>
        <taxon>Actinomycetes</taxon>
        <taxon>Propionibacteriales</taxon>
        <taxon>Propionibacteriaceae</taxon>
        <taxon>Tessaracoccus</taxon>
    </lineage>
</organism>
<dbReference type="InterPro" id="IPR012551">
    <property type="entry name" value="DUF1707_SHOCT-like"/>
</dbReference>
<evidence type="ECO:0000256" key="1">
    <source>
        <dbReference type="SAM" id="MobiDB-lite"/>
    </source>
</evidence>